<dbReference type="EMBL" id="ML739455">
    <property type="protein sequence ID" value="KAE8348558.1"/>
    <property type="molecule type" value="Genomic_DNA"/>
</dbReference>
<dbReference type="SUPFAM" id="SSF52047">
    <property type="entry name" value="RNI-like"/>
    <property type="match status" value="1"/>
</dbReference>
<reference evidence="2" key="1">
    <citation type="submission" date="2019-04" db="EMBL/GenBank/DDBJ databases">
        <title>Friends and foes A comparative genomics studyof 23 Aspergillus species from section Flavi.</title>
        <authorList>
            <consortium name="DOE Joint Genome Institute"/>
            <person name="Kjaerbolling I."/>
            <person name="Vesth T."/>
            <person name="Frisvad J.C."/>
            <person name="Nybo J.L."/>
            <person name="Theobald S."/>
            <person name="Kildgaard S."/>
            <person name="Isbrandt T."/>
            <person name="Kuo A."/>
            <person name="Sato A."/>
            <person name="Lyhne E.K."/>
            <person name="Kogle M.E."/>
            <person name="Wiebenga A."/>
            <person name="Kun R.S."/>
            <person name="Lubbers R.J."/>
            <person name="Makela M.R."/>
            <person name="Barry K."/>
            <person name="Chovatia M."/>
            <person name="Clum A."/>
            <person name="Daum C."/>
            <person name="Haridas S."/>
            <person name="He G."/>
            <person name="LaButti K."/>
            <person name="Lipzen A."/>
            <person name="Mondo S."/>
            <person name="Riley R."/>
            <person name="Salamov A."/>
            <person name="Simmons B.A."/>
            <person name="Magnuson J.K."/>
            <person name="Henrissat B."/>
            <person name="Mortensen U.H."/>
            <person name="Larsen T.O."/>
            <person name="Devries R.P."/>
            <person name="Grigoriev I.V."/>
            <person name="Machida M."/>
            <person name="Baker S.E."/>
            <person name="Andersen M.R."/>
        </authorList>
    </citation>
    <scope>NUCLEOTIDE SEQUENCE [LARGE SCALE GENOMIC DNA]</scope>
    <source>
        <strain evidence="2">CBS 553.77</strain>
    </source>
</reference>
<keyword evidence="2" id="KW-1185">Reference proteome</keyword>
<evidence type="ECO:0008006" key="3">
    <source>
        <dbReference type="Google" id="ProtNLM"/>
    </source>
</evidence>
<dbReference type="OrthoDB" id="3140657at2759"/>
<dbReference type="PANTHER" id="PTHR42057:SF2">
    <property type="entry name" value="F-BOX DOMAIN PROTEIN (AFU_ORTHOLOGUE AFUA_4G00200)-RELATED"/>
    <property type="match status" value="1"/>
</dbReference>
<evidence type="ECO:0000313" key="1">
    <source>
        <dbReference type="EMBL" id="KAE8348558.1"/>
    </source>
</evidence>
<proteinExistence type="predicted"/>
<name>A0A5N6YTY6_9EURO</name>
<dbReference type="PANTHER" id="PTHR42057">
    <property type="entry name" value="F-BOX DOMAIN PROTEIN (AFU_ORTHOLOGUE AFUA_4G00200)"/>
    <property type="match status" value="1"/>
</dbReference>
<protein>
    <recommendedName>
        <fullName evidence="3">F-box domain-containing protein</fullName>
    </recommendedName>
</protein>
<sequence>MFYPQFTTKWLKPTTATLQHLCLWADEFFGFYPKMLPMHFPQLKYLSLGRYSFAHDSQLNWILSHAATLQELYLYGCTMLYEVWISKDKFHRCLLNEKEMEDGEGDYGPYYAYRYQKRWSDYFNEFRNKLVHLRHFRFGGSGYFNGCEQPFELEDEILVDLYTIRYTAFDYSQLGLYVPQTEYGSLLLWPSLNNLEDAEALLGLLKKTGQDLWIQRNGTI</sequence>
<accession>A0A5N6YTY6</accession>
<dbReference type="AlphaFoldDB" id="A0A5N6YTY6"/>
<organism evidence="1 2">
    <name type="scientific">Aspergillus coremiiformis</name>
    <dbReference type="NCBI Taxonomy" id="138285"/>
    <lineage>
        <taxon>Eukaryota</taxon>
        <taxon>Fungi</taxon>
        <taxon>Dikarya</taxon>
        <taxon>Ascomycota</taxon>
        <taxon>Pezizomycotina</taxon>
        <taxon>Eurotiomycetes</taxon>
        <taxon>Eurotiomycetidae</taxon>
        <taxon>Eurotiales</taxon>
        <taxon>Aspergillaceae</taxon>
        <taxon>Aspergillus</taxon>
        <taxon>Aspergillus subgen. Circumdati</taxon>
    </lineage>
</organism>
<gene>
    <name evidence="1" type="ORF">BDV28DRAFT_143224</name>
</gene>
<evidence type="ECO:0000313" key="2">
    <source>
        <dbReference type="Proteomes" id="UP000327118"/>
    </source>
</evidence>
<dbReference type="Proteomes" id="UP000327118">
    <property type="component" value="Unassembled WGS sequence"/>
</dbReference>